<name>F2JPX0_CELLD</name>
<keyword evidence="10" id="KW-1185">Reference proteome</keyword>
<dbReference type="FunFam" id="1.10.3470.10:FF:000001">
    <property type="entry name" value="Vitamin B12 ABC transporter permease BtuC"/>
    <property type="match status" value="1"/>
</dbReference>
<dbReference type="HOGENOM" id="CLU_013016_1_1_9"/>
<dbReference type="STRING" id="642492.Clole_3211"/>
<dbReference type="InterPro" id="IPR000522">
    <property type="entry name" value="ABC_transptr_permease_BtuC"/>
</dbReference>
<dbReference type="Proteomes" id="UP000008467">
    <property type="component" value="Chromosome"/>
</dbReference>
<dbReference type="GO" id="GO:0022857">
    <property type="term" value="F:transmembrane transporter activity"/>
    <property type="evidence" value="ECO:0007669"/>
    <property type="project" value="InterPro"/>
</dbReference>
<protein>
    <submittedName>
        <fullName evidence="9">ABC-type transporter, integral membrane subunit</fullName>
    </submittedName>
</protein>
<evidence type="ECO:0000256" key="8">
    <source>
        <dbReference type="SAM" id="Phobius"/>
    </source>
</evidence>
<reference evidence="9 10" key="1">
    <citation type="journal article" date="2011" name="J. Bacteriol.">
        <title>Complete genome sequence of the cellulose-degrading bacterium Cellulosilyticum lentocellum.</title>
        <authorList>
            <consortium name="US DOE Joint Genome Institute"/>
            <person name="Miller D.A."/>
            <person name="Suen G."/>
            <person name="Bruce D."/>
            <person name="Copeland A."/>
            <person name="Cheng J.F."/>
            <person name="Detter C."/>
            <person name="Goodwin L.A."/>
            <person name="Han C.S."/>
            <person name="Hauser L.J."/>
            <person name="Land M.L."/>
            <person name="Lapidus A."/>
            <person name="Lucas S."/>
            <person name="Meincke L."/>
            <person name="Pitluck S."/>
            <person name="Tapia R."/>
            <person name="Teshima H."/>
            <person name="Woyke T."/>
            <person name="Fox B.G."/>
            <person name="Angert E.R."/>
            <person name="Currie C.R."/>
        </authorList>
    </citation>
    <scope>NUCLEOTIDE SEQUENCE [LARGE SCALE GENOMIC DNA]</scope>
    <source>
        <strain evidence="10">ATCC 49066 / DSM 5427 / NCIMB 11756 / RHM5</strain>
    </source>
</reference>
<dbReference type="GO" id="GO:0033214">
    <property type="term" value="P:siderophore-iron import into cell"/>
    <property type="evidence" value="ECO:0007669"/>
    <property type="project" value="TreeGrafter"/>
</dbReference>
<dbReference type="RefSeq" id="WP_013658183.1">
    <property type="nucleotide sequence ID" value="NC_015275.1"/>
</dbReference>
<keyword evidence="5 8" id="KW-0812">Transmembrane</keyword>
<feature type="transmembrane region" description="Helical" evidence="8">
    <location>
        <begin position="56"/>
        <end position="77"/>
    </location>
</feature>
<evidence type="ECO:0000256" key="6">
    <source>
        <dbReference type="ARBA" id="ARBA00022989"/>
    </source>
</evidence>
<dbReference type="eggNOG" id="COG0609">
    <property type="taxonomic scope" value="Bacteria"/>
</dbReference>
<keyword evidence="7 8" id="KW-0472">Membrane</keyword>
<dbReference type="EMBL" id="CP002582">
    <property type="protein sequence ID" value="ADZ84905.1"/>
    <property type="molecule type" value="Genomic_DNA"/>
</dbReference>
<evidence type="ECO:0000256" key="7">
    <source>
        <dbReference type="ARBA" id="ARBA00023136"/>
    </source>
</evidence>
<evidence type="ECO:0000256" key="5">
    <source>
        <dbReference type="ARBA" id="ARBA00022692"/>
    </source>
</evidence>
<evidence type="ECO:0000256" key="3">
    <source>
        <dbReference type="ARBA" id="ARBA00022448"/>
    </source>
</evidence>
<feature type="transmembrane region" description="Helical" evidence="8">
    <location>
        <begin position="119"/>
        <end position="140"/>
    </location>
</feature>
<feature type="transmembrane region" description="Helical" evidence="8">
    <location>
        <begin position="285"/>
        <end position="302"/>
    </location>
</feature>
<comment type="similarity">
    <text evidence="2">Belongs to the binding-protein-dependent transport system permease family. FecCD subfamily.</text>
</comment>
<dbReference type="InterPro" id="IPR037294">
    <property type="entry name" value="ABC_BtuC-like"/>
</dbReference>
<evidence type="ECO:0000313" key="10">
    <source>
        <dbReference type="Proteomes" id="UP000008467"/>
    </source>
</evidence>
<feature type="transmembrane region" description="Helical" evidence="8">
    <location>
        <begin position="314"/>
        <end position="331"/>
    </location>
</feature>
<dbReference type="CDD" id="cd06550">
    <property type="entry name" value="TM_ABC_iron-siderophores_like"/>
    <property type="match status" value="1"/>
</dbReference>
<feature type="transmembrane region" description="Helical" evidence="8">
    <location>
        <begin position="198"/>
        <end position="215"/>
    </location>
</feature>
<dbReference type="KEGG" id="cle:Clole_3211"/>
<proteinExistence type="inferred from homology"/>
<feature type="transmembrane region" description="Helical" evidence="8">
    <location>
        <begin position="89"/>
        <end position="107"/>
    </location>
</feature>
<feature type="transmembrane region" description="Helical" evidence="8">
    <location>
        <begin position="244"/>
        <end position="265"/>
    </location>
</feature>
<evidence type="ECO:0000256" key="4">
    <source>
        <dbReference type="ARBA" id="ARBA00022475"/>
    </source>
</evidence>
<evidence type="ECO:0000313" key="9">
    <source>
        <dbReference type="EMBL" id="ADZ84905.1"/>
    </source>
</evidence>
<keyword evidence="3" id="KW-0813">Transport</keyword>
<dbReference type="Gene3D" id="1.10.3470.10">
    <property type="entry name" value="ABC transporter involved in vitamin B12 uptake, BtuC"/>
    <property type="match status" value="1"/>
</dbReference>
<keyword evidence="4" id="KW-1003">Cell membrane</keyword>
<dbReference type="PANTHER" id="PTHR30472:SF64">
    <property type="entry name" value="IRON(3+)-HYDROXAMATE IMPORT SYSTEM PERMEASE PROTEIN FHUG"/>
    <property type="match status" value="1"/>
</dbReference>
<feature type="transmembrane region" description="Helical" evidence="8">
    <location>
        <begin position="152"/>
        <end position="173"/>
    </location>
</feature>
<gene>
    <name evidence="9" type="ordered locus">Clole_3211</name>
</gene>
<dbReference type="PANTHER" id="PTHR30472">
    <property type="entry name" value="FERRIC ENTEROBACTIN TRANSPORT SYSTEM PERMEASE PROTEIN"/>
    <property type="match status" value="1"/>
</dbReference>
<organism evidence="9 10">
    <name type="scientific">Cellulosilyticum lentocellum (strain ATCC 49066 / DSM 5427 / NCIMB 11756 / RHM5)</name>
    <name type="common">Clostridium lentocellum</name>
    <dbReference type="NCBI Taxonomy" id="642492"/>
    <lineage>
        <taxon>Bacteria</taxon>
        <taxon>Bacillati</taxon>
        <taxon>Bacillota</taxon>
        <taxon>Clostridia</taxon>
        <taxon>Lachnospirales</taxon>
        <taxon>Cellulosilyticaceae</taxon>
        <taxon>Cellulosilyticum</taxon>
    </lineage>
</organism>
<evidence type="ECO:0000256" key="1">
    <source>
        <dbReference type="ARBA" id="ARBA00004651"/>
    </source>
</evidence>
<dbReference type="GO" id="GO:0005886">
    <property type="term" value="C:plasma membrane"/>
    <property type="evidence" value="ECO:0007669"/>
    <property type="project" value="UniProtKB-SubCell"/>
</dbReference>
<accession>F2JPX0</accession>
<dbReference type="Pfam" id="PF01032">
    <property type="entry name" value="FecCD"/>
    <property type="match status" value="1"/>
</dbReference>
<dbReference type="SUPFAM" id="SSF81345">
    <property type="entry name" value="ABC transporter involved in vitamin B12 uptake, BtuC"/>
    <property type="match status" value="1"/>
</dbReference>
<evidence type="ECO:0000256" key="2">
    <source>
        <dbReference type="ARBA" id="ARBA00007935"/>
    </source>
</evidence>
<comment type="subcellular location">
    <subcellularLocation>
        <location evidence="1">Cell membrane</location>
        <topology evidence="1">Multi-pass membrane protein</topology>
    </subcellularLocation>
</comment>
<dbReference type="AlphaFoldDB" id="F2JPX0"/>
<keyword evidence="6 8" id="KW-1133">Transmembrane helix</keyword>
<sequence>MKKRILIASIMTSLLLLVAILIAMSWGSYTISFPNILQTLIGNGNKLQSMTIWDIRLPRIFVALVVALCLSTSGCVLQGVTRNELAEPGIIGINAGAGLAVVLLINYGGTNYYSQIGDLSLFLMPFVAIIGALLSAMIIYRLSYKRGISPTRLILVGIGVNAGINAIITLYQLNMSKGDYNQVLTWISGSLWGSSWKFFYVIAPLAIIFLGLVFWKAKTLDVLDLGDEIATGLGVKVEKERRILMFYGVALAAIATAVAGNITFLGLLGPHIAKKIVGPVHRRQIPLAAMISCIIILIADTFSRNIFSPIEIPAGITIAIVGVPYFVYLMMRE</sequence>